<sequence>MENKADHALSLMIKFCLFEEDCFPVLKNHFGNDCYNSALSNYQSNYKRYVHRYVALSHIYHSLINCSSLFDMNVRLYLRKQIIVREEQLDRFSRAMHESFVQQLFIQYAKLAEALIDDIPDDGKDPASHHDKYRDLITRNNLEEVYSPLLRLLKKIKDSSIKTLRNKIFAHPFKDTRKVIAFSSHIAVEEIYKTLRVLCDEDKKDQYDKEERKVLFFTNSHIIKGEKSKKHLYIIYEFMKELRMNAFLNIDPYINLERQEAIDMIKTSLLINTPLIVQQKQNTLKLQ</sequence>
<name>A0A6N9SG82_ECOLX</name>
<reference evidence="1 2" key="1">
    <citation type="journal article" date="2020" name="Int. J. Nanomedicine">
        <title>Consequences Of Long-Term Bacteria's Exposure To Silver Nanoformulations With Different PhysicoChemical Properties.</title>
        <authorList>
            <person name="Kedziora A."/>
            <person name="Wernecki M."/>
            <person name="Korzekwa K."/>
            <person name="Speruda M."/>
            <person name="Gerasymchuk Y."/>
            <person name="Lukowiak A."/>
            <person name="Bugla-Ploskonska G."/>
        </authorList>
    </citation>
    <scope>NUCLEOTIDE SEQUENCE [LARGE SCALE GENOMIC DNA]</scope>
    <source>
        <strain evidence="1 2">ATCC 11230</strain>
    </source>
</reference>
<comment type="caution">
    <text evidence="1">The sequence shown here is derived from an EMBL/GenBank/DDBJ whole genome shotgun (WGS) entry which is preliminary data.</text>
</comment>
<dbReference type="AlphaFoldDB" id="A0A6N9SG82"/>
<dbReference type="EMBL" id="VLTB01000483">
    <property type="protein sequence ID" value="NDR95141.1"/>
    <property type="molecule type" value="Genomic_DNA"/>
</dbReference>
<organism evidence="1 2">
    <name type="scientific">Escherichia coli</name>
    <dbReference type="NCBI Taxonomy" id="562"/>
    <lineage>
        <taxon>Bacteria</taxon>
        <taxon>Pseudomonadati</taxon>
        <taxon>Pseudomonadota</taxon>
        <taxon>Gammaproteobacteria</taxon>
        <taxon>Enterobacterales</taxon>
        <taxon>Enterobacteriaceae</taxon>
        <taxon>Escherichia</taxon>
    </lineage>
</organism>
<gene>
    <name evidence="1" type="ORF">FPI65_28695</name>
</gene>
<evidence type="ECO:0000313" key="2">
    <source>
        <dbReference type="Proteomes" id="UP000471490"/>
    </source>
</evidence>
<dbReference type="RefSeq" id="WP_144049334.1">
    <property type="nucleotide sequence ID" value="NZ_UFZW01000006.1"/>
</dbReference>
<protein>
    <submittedName>
        <fullName evidence="1">Uncharacterized protein</fullName>
    </submittedName>
</protein>
<proteinExistence type="predicted"/>
<dbReference type="Proteomes" id="UP000471490">
    <property type="component" value="Unassembled WGS sequence"/>
</dbReference>
<accession>A0A6N9SG82</accession>
<evidence type="ECO:0000313" key="1">
    <source>
        <dbReference type="EMBL" id="NDR95141.1"/>
    </source>
</evidence>